<reference evidence="3 4" key="1">
    <citation type="submission" date="2021-06" db="EMBL/GenBank/DDBJ databases">
        <authorList>
            <person name="Kallberg Y."/>
            <person name="Tangrot J."/>
            <person name="Rosling A."/>
        </authorList>
    </citation>
    <scope>NUCLEOTIDE SEQUENCE [LARGE SCALE GENOMIC DNA]</scope>
    <source>
        <strain evidence="3 4">120-4 pot B 10/14</strain>
    </source>
</reference>
<gene>
    <name evidence="3" type="ORF">GMARGA_LOCUS994</name>
</gene>
<dbReference type="Pfam" id="PF24209">
    <property type="entry name" value="DUF7431"/>
    <property type="match status" value="1"/>
</dbReference>
<sequence length="803" mass="93418">MEEIEEIVENTNPLRITVKIDCNEPFSEWFQLDMMLNEVLNYIAEKKNLDLNKLQFKKNDKLIEHKENDKLSEILDEKNIIYIVDKSKVVIDNRKVRDHFESENKSNFIFQMIERFLDLAWICFHFLWKMVSNVENKEKLVNINHRDESEKELSVTINIVDKTNEKNNDDLEFVKILPKEATLDNIRDILEKSSDEAHKMKSNYYFLNKDGSDIVREDESKRKLLEILNITDKKATLKITKTSNIDWFEKSTNGFNFKDFKDFTVFSIEKTPNKVFNIHNKEKMTPEPVRQASDENVEDTHTQDLSYKSNLIFDGNISTVLLPWISFSLGCSVKDLDQMLKTDSTSKKCSYMKVKKVEIKIPKECILPTPGFENDVRNALTNHDKKKALQRVAEKYGPFYARHIVFGGMFENKSFNTERSIMPYIVDSTNGFTYQSELANKSSDTNLRAKRQVIGGNPELYFQEDGKNKWMESLKDSQSWDIIEYNDIHLIFDLLDATLKKEVNEALGQRILLKNVKPFSTKFNKSREPGTYNLYEELKDIPDISECQIFTSIMCEKDEDIFSSRVDYKDKYSPIILIHHIISSKELRDKKKCKEHTIQIGWVVVGYCSNFDFSPLEYKVKIASRKLNNIETEPPYDPKSTTIAVSVHFSQSNNSACLFISDLNNSDLNNESNLAIDIERLKLVICTIEKCDNTGLMNINWKNDKSQSLISHGTGIDKEQFKISKVFKDRKCLSKVISKIRQQKQFKNPFFASIIFFEKCPPECSYHGFLTITSEKIMFGSLNNKPLKEGTGQITYFVLHETS</sequence>
<accession>A0ABM8VY32</accession>
<name>A0ABM8VY32_GIGMA</name>
<evidence type="ECO:0000313" key="3">
    <source>
        <dbReference type="EMBL" id="CAG8475754.1"/>
    </source>
</evidence>
<feature type="domain" description="DUF7431" evidence="2">
    <location>
        <begin position="511"/>
        <end position="673"/>
    </location>
</feature>
<evidence type="ECO:0000259" key="1">
    <source>
        <dbReference type="Pfam" id="PF22693"/>
    </source>
</evidence>
<evidence type="ECO:0000313" key="4">
    <source>
        <dbReference type="Proteomes" id="UP000789901"/>
    </source>
</evidence>
<dbReference type="Pfam" id="PF22693">
    <property type="entry name" value="MACPF_1"/>
    <property type="match status" value="1"/>
</dbReference>
<feature type="domain" description="MACPF-like" evidence="1">
    <location>
        <begin position="321"/>
        <end position="503"/>
    </location>
</feature>
<comment type="caution">
    <text evidence="3">The sequence shown here is derived from an EMBL/GenBank/DDBJ whole genome shotgun (WGS) entry which is preliminary data.</text>
</comment>
<keyword evidence="4" id="KW-1185">Reference proteome</keyword>
<evidence type="ECO:0000259" key="2">
    <source>
        <dbReference type="Pfam" id="PF24209"/>
    </source>
</evidence>
<organism evidence="3 4">
    <name type="scientific">Gigaspora margarita</name>
    <dbReference type="NCBI Taxonomy" id="4874"/>
    <lineage>
        <taxon>Eukaryota</taxon>
        <taxon>Fungi</taxon>
        <taxon>Fungi incertae sedis</taxon>
        <taxon>Mucoromycota</taxon>
        <taxon>Glomeromycotina</taxon>
        <taxon>Glomeromycetes</taxon>
        <taxon>Diversisporales</taxon>
        <taxon>Gigasporaceae</taxon>
        <taxon>Gigaspora</taxon>
    </lineage>
</organism>
<dbReference type="InterPro" id="IPR055854">
    <property type="entry name" value="DUF7431"/>
</dbReference>
<proteinExistence type="predicted"/>
<protein>
    <submittedName>
        <fullName evidence="3">23997_t:CDS:1</fullName>
    </submittedName>
</protein>
<dbReference type="Proteomes" id="UP000789901">
    <property type="component" value="Unassembled WGS sequence"/>
</dbReference>
<dbReference type="InterPro" id="IPR054586">
    <property type="entry name" value="MACPF_1_fungal"/>
</dbReference>
<dbReference type="EMBL" id="CAJVQB010000220">
    <property type="protein sequence ID" value="CAG8475754.1"/>
    <property type="molecule type" value="Genomic_DNA"/>
</dbReference>